<gene>
    <name evidence="7" type="ORF">KME60_15910</name>
</gene>
<dbReference type="SUPFAM" id="SSF53335">
    <property type="entry name" value="S-adenosyl-L-methionine-dependent methyltransferases"/>
    <property type="match status" value="1"/>
</dbReference>
<comment type="caution">
    <text evidence="7">The sequence shown here is derived from an EMBL/GenBank/DDBJ whole genome shotgun (WGS) entry which is preliminary data.</text>
</comment>
<dbReference type="InterPro" id="IPR029489">
    <property type="entry name" value="OGT/SEC/SPY_C"/>
</dbReference>
<accession>A0A951QM94</accession>
<dbReference type="EC" id="2.1.1.-" evidence="7"/>
<dbReference type="InterPro" id="IPR029063">
    <property type="entry name" value="SAM-dependent_MTases_sf"/>
</dbReference>
<dbReference type="Pfam" id="PF00535">
    <property type="entry name" value="Glycos_transf_2"/>
    <property type="match status" value="1"/>
</dbReference>
<reference evidence="7" key="2">
    <citation type="journal article" date="2022" name="Microbiol. Resour. Announc.">
        <title>Metagenome Sequencing to Explore Phylogenomics of Terrestrial Cyanobacteria.</title>
        <authorList>
            <person name="Ward R.D."/>
            <person name="Stajich J.E."/>
            <person name="Johansen J.R."/>
            <person name="Huntemann M."/>
            <person name="Clum A."/>
            <person name="Foster B."/>
            <person name="Foster B."/>
            <person name="Roux S."/>
            <person name="Palaniappan K."/>
            <person name="Varghese N."/>
            <person name="Mukherjee S."/>
            <person name="Reddy T.B.K."/>
            <person name="Daum C."/>
            <person name="Copeland A."/>
            <person name="Chen I.A."/>
            <person name="Ivanova N.N."/>
            <person name="Kyrpides N.C."/>
            <person name="Shapiro N."/>
            <person name="Eloe-Fadrosh E.A."/>
            <person name="Pietrasiak N."/>
        </authorList>
    </citation>
    <scope>NUCLEOTIDE SEQUENCE</scope>
    <source>
        <strain evidence="7">GSE-NOS-MK-12-04C</strain>
    </source>
</reference>
<evidence type="ECO:0000259" key="5">
    <source>
        <dbReference type="Pfam" id="PF00535"/>
    </source>
</evidence>
<dbReference type="Gene3D" id="3.40.50.11380">
    <property type="match status" value="1"/>
</dbReference>
<evidence type="ECO:0000256" key="3">
    <source>
        <dbReference type="ARBA" id="ARBA00022737"/>
    </source>
</evidence>
<name>A0A951QM94_9CYAN</name>
<evidence type="ECO:0000256" key="4">
    <source>
        <dbReference type="ARBA" id="ARBA00022803"/>
    </source>
</evidence>
<keyword evidence="3" id="KW-0677">Repeat</keyword>
<protein>
    <submittedName>
        <fullName evidence="7">Class I SAM-dependent methyltransferase</fullName>
        <ecNumber evidence="7">2.1.1.-</ecNumber>
    </submittedName>
</protein>
<dbReference type="PANTHER" id="PTHR46401">
    <property type="entry name" value="GLYCOSYLTRANSFERASE WBBK-RELATED"/>
    <property type="match status" value="1"/>
</dbReference>
<evidence type="ECO:0000256" key="1">
    <source>
        <dbReference type="ARBA" id="ARBA00004922"/>
    </source>
</evidence>
<dbReference type="Pfam" id="PF13692">
    <property type="entry name" value="Glyco_trans_1_4"/>
    <property type="match status" value="1"/>
</dbReference>
<dbReference type="Gene3D" id="3.40.50.150">
    <property type="entry name" value="Vaccinia Virus protein VP39"/>
    <property type="match status" value="1"/>
</dbReference>
<organism evidence="7 8">
    <name type="scientific">Cyanomargarita calcarea GSE-NOS-MK-12-04C</name>
    <dbReference type="NCBI Taxonomy" id="2839659"/>
    <lineage>
        <taxon>Bacteria</taxon>
        <taxon>Bacillati</taxon>
        <taxon>Cyanobacteriota</taxon>
        <taxon>Cyanophyceae</taxon>
        <taxon>Nostocales</taxon>
        <taxon>Cyanomargaritaceae</taxon>
        <taxon>Cyanomargarita</taxon>
    </lineage>
</organism>
<dbReference type="Pfam" id="PF13578">
    <property type="entry name" value="Methyltransf_24"/>
    <property type="match status" value="1"/>
</dbReference>
<dbReference type="Gene3D" id="3.90.550.10">
    <property type="entry name" value="Spore Coat Polysaccharide Biosynthesis Protein SpsA, Chain A"/>
    <property type="match status" value="1"/>
</dbReference>
<keyword evidence="4" id="KW-0802">TPR repeat</keyword>
<dbReference type="GO" id="GO:0016757">
    <property type="term" value="F:glycosyltransferase activity"/>
    <property type="evidence" value="ECO:0007669"/>
    <property type="project" value="TreeGrafter"/>
</dbReference>
<dbReference type="SUPFAM" id="SSF53448">
    <property type="entry name" value="Nucleotide-diphospho-sugar transferases"/>
    <property type="match status" value="1"/>
</dbReference>
<feature type="domain" description="O-GlcNAc transferase C-terminal" evidence="6">
    <location>
        <begin position="1860"/>
        <end position="2063"/>
    </location>
</feature>
<proteinExistence type="predicted"/>
<dbReference type="EMBL" id="JAHHGZ010000016">
    <property type="protein sequence ID" value="MBW4668859.1"/>
    <property type="molecule type" value="Genomic_DNA"/>
</dbReference>
<feature type="domain" description="Glycosyltransferase 2-like" evidence="5">
    <location>
        <begin position="9"/>
        <end position="96"/>
    </location>
</feature>
<dbReference type="Proteomes" id="UP000729701">
    <property type="component" value="Unassembled WGS sequence"/>
</dbReference>
<dbReference type="PANTHER" id="PTHR46401:SF2">
    <property type="entry name" value="GLYCOSYLTRANSFERASE WBBK-RELATED"/>
    <property type="match status" value="1"/>
</dbReference>
<dbReference type="InterPro" id="IPR001173">
    <property type="entry name" value="Glyco_trans_2-like"/>
</dbReference>
<evidence type="ECO:0000313" key="7">
    <source>
        <dbReference type="EMBL" id="MBW4668859.1"/>
    </source>
</evidence>
<keyword evidence="7" id="KW-0489">Methyltransferase</keyword>
<sequence>MTSNMSSLSVCMMVQNAEKTLAIALESLDNVYDELIIVDGGSTDSTCEIASTYNANIIHSKWSGNHSQQRNVYLSSVKADWVFVIDSDEFINQETLDFLRKIKSSNNEINTDNFWIPRKWISSFSKHHYITSAPHCPDVQRRLFKYNKDIYYTGQIIESIHNLNDRGQCLLDLSIYHLDLFINDEDKRRAKVRHYSQIDPRDGARHFYLPETKKIQTAEWNYDEISETTQVLLDKIVNNYLEKSQLNFLIPAEIKSDEFYNAIQKIAQEENIKTVLEIGSSSGEGSTEAFVTGLRDNPNKPTLFCMEISQTRCGKLATKYENDSFVKCYNISSVSLEKFPNENEVVSFYNNIQSYLNYYPLEQVLGWLRRDIEYVQGSGVSGDGIKKIKLEHQIEYFDVVLIDGCEFTGIAELEDIYGAKYILLDDINTFKNHQNFIRLSRDGNYKLIESNYSIRNGYAIFQKTSDATLIYEDVRSAVEAVEGFMVPGQEEFLFNKVKSLPDDAVIVEIGSFKGRSTVAIAYACVGTKRKLYSIDTWDGNNSDFAHRNFFEEWQGNVEKNGLEEYVVPLRGYSHDVLSRWQELVGNKPIDLIFIDGSHEYFDVLKNFELAFPLIKYGGWIAFHDVIHTWPGPEEVWHNIAKSRLINHEYSSTLACGQKLISGISSTSISQLPIHFFTIVLNGEPFIRYHIQVLKQLPFKWHWHIIEGVAELKHDTAWSLKLGGSISDEFHRNGRSYDGTTEYLDELEREYPENITIYRKPDGMFWQGKREMVNEPLYNINEECLLWQVDVDELWTVEQIFSARQMFIDNPEKTAAFYWCWYFVGEKLTISTRNCYTQNPEQEWLRTWRYNPGAVWVAHEPPRLQEPLLNGQWQDVAAVNPFLHHETEEYGLVFQLFAYVTPEQLKFKEQYYGYRNAVSQWEELQKQTQLPVLLRQYFPWVGDDTMVDTAQSCGVVPIAYRQADTIDWSFLQPEEIENEIKKLHELAPIILVDAVFFQLHQTGIARLWKTLLEEWVKNKFAKHIIVLDRVGTAPKIAGIRYRTIAAYDYDNTDADRRMLQQICDEEGADLFISTYYTTPNTTPSVFMVYDMIPEVMGWDINNLMWQVKHQAIKHASNYISISDNTALDLVRFFPEISKESVNVALCGVTSNFSPATETEVNNFRTKYGIYKPYFMIGRIGSYKNTILFLEAFVQLASKQGFDIVCTDIVGWFDEKLRAYTSGSTVHMLRLRDEELATAYSGAIALVYPSKYEGFGLPILEAMACGCPVITCPNASIPEVGGKAVLYVQDDDIDGMANALHEVQKPSVRKSLITAGLEQSQKFSWSKMAKVVSSVLIDTTLLNLNLKDINLIIFPDWSQPEELLCLDLERVIKALITHPESQNTTLLIDTSNISGEEVEMLLSSVTMNLLMEEDLDVTEGLEFSLVGQLGDIQWEALLPRIEARIVLEYENKQAVVQVKAESLPLYIVETSVDKLTDNTKLNNRLSSVLNQYKREQLKPSVLAQLRDLRKEMAELWLSTEQNLLEKVYLSDIGERHKILLNSSIQYEPLTETEQSFVAQIIAQVSQVFNELETVQYLLVAMLYCRPHQLPLVYELSHIPNWLLNDYLKFRLDSPLYFQELGEVDSYYQYMEQFINYLHSNILANSGSKLWQDVADFLATRANFIPLYFNSANLKDIYTKRADIIEFSLRQNNNQIDYEFPERSPEINRIRLGILASHFSPQTETFAALSVYEHLNRDLFEIILFTFNTSNHRLERYCAGHADAFVKLPVDLPSQVQAIRETELDFLFISTNVTAVTHQIALLALHRLAKIQMVDANSPVTTGMRHVDYYISSKLSEPEKNAQEHYTETLIKLDIPPQCFTFATEEQIQTTTSISRETFGIDETTVVYISGANYYKIIPELEVAWACIIKSVPNSVLLLYPFNPNWSSSYPSIAFQKRIVTTFAEYGLSEDRLIILDSVPNRADVKERLKLGDIYLDSYPYSGMTSLIDPLEMGLPTVIMEAESSRSKKGASLLRELQIPDLITNSEADYIQLAIILGIKPELRQQKSDRIKQKMQANPKFLDSRFFSAQMGTLFQELFDKYQAIALTEKLKLKDINLIIFPDWNQTEDILYQDLTSVISSLVHRSDKNQMTLLINIGNVSEDDTHLFLSDVVINLLLEEELDVTDGLEISLVGQLADIQWEALLPRIQARIVLEYENKQAVVQVKAESLPLYEQWQ</sequence>
<evidence type="ECO:0000313" key="8">
    <source>
        <dbReference type="Proteomes" id="UP000729701"/>
    </source>
</evidence>
<dbReference type="SUPFAM" id="SSF53756">
    <property type="entry name" value="UDP-Glycosyltransferase/glycogen phosphorylase"/>
    <property type="match status" value="1"/>
</dbReference>
<dbReference type="CDD" id="cd03809">
    <property type="entry name" value="GT4_MtfB-like"/>
    <property type="match status" value="1"/>
</dbReference>
<dbReference type="CDD" id="cd02511">
    <property type="entry name" value="Beta4Glucosyltransferase"/>
    <property type="match status" value="1"/>
</dbReference>
<reference evidence="7" key="1">
    <citation type="submission" date="2021-05" db="EMBL/GenBank/DDBJ databases">
        <authorList>
            <person name="Pietrasiak N."/>
            <person name="Ward R."/>
            <person name="Stajich J.E."/>
            <person name="Kurbessoian T."/>
        </authorList>
    </citation>
    <scope>NUCLEOTIDE SEQUENCE</scope>
    <source>
        <strain evidence="7">GSE-NOS-MK-12-04C</strain>
    </source>
</reference>
<dbReference type="GO" id="GO:0008168">
    <property type="term" value="F:methyltransferase activity"/>
    <property type="evidence" value="ECO:0007669"/>
    <property type="project" value="UniProtKB-KW"/>
</dbReference>
<dbReference type="GO" id="GO:0032259">
    <property type="term" value="P:methylation"/>
    <property type="evidence" value="ECO:0007669"/>
    <property type="project" value="UniProtKB-KW"/>
</dbReference>
<dbReference type="InterPro" id="IPR029044">
    <property type="entry name" value="Nucleotide-diphossugar_trans"/>
</dbReference>
<evidence type="ECO:0000256" key="2">
    <source>
        <dbReference type="ARBA" id="ARBA00022679"/>
    </source>
</evidence>
<dbReference type="Pfam" id="PF13844">
    <property type="entry name" value="Glyco_transf_41"/>
    <property type="match status" value="1"/>
</dbReference>
<comment type="pathway">
    <text evidence="1">Protein modification; protein glycosylation.</text>
</comment>
<keyword evidence="2 7" id="KW-0808">Transferase</keyword>
<dbReference type="GO" id="GO:0009103">
    <property type="term" value="P:lipopolysaccharide biosynthetic process"/>
    <property type="evidence" value="ECO:0007669"/>
    <property type="project" value="TreeGrafter"/>
</dbReference>
<dbReference type="Gene3D" id="3.40.50.2000">
    <property type="entry name" value="Glycogen Phosphorylase B"/>
    <property type="match status" value="2"/>
</dbReference>
<evidence type="ECO:0000259" key="6">
    <source>
        <dbReference type="Pfam" id="PF13844"/>
    </source>
</evidence>